<keyword evidence="4" id="KW-0804">Transcription</keyword>
<dbReference type="InterPro" id="IPR000847">
    <property type="entry name" value="LysR_HTH_N"/>
</dbReference>
<keyword evidence="7" id="KW-1185">Reference proteome</keyword>
<dbReference type="AlphaFoldDB" id="A0A6P0CFU1"/>
<organism evidence="6 7">
    <name type="scientific">Sulfitobacter sediminilitoris</name>
    <dbReference type="NCBI Taxonomy" id="2698830"/>
    <lineage>
        <taxon>Bacteria</taxon>
        <taxon>Pseudomonadati</taxon>
        <taxon>Pseudomonadota</taxon>
        <taxon>Alphaproteobacteria</taxon>
        <taxon>Rhodobacterales</taxon>
        <taxon>Roseobacteraceae</taxon>
        <taxon>Sulfitobacter</taxon>
    </lineage>
</organism>
<proteinExistence type="inferred from homology"/>
<dbReference type="Gene3D" id="1.10.10.10">
    <property type="entry name" value="Winged helix-like DNA-binding domain superfamily/Winged helix DNA-binding domain"/>
    <property type="match status" value="1"/>
</dbReference>
<evidence type="ECO:0000256" key="2">
    <source>
        <dbReference type="ARBA" id="ARBA00023015"/>
    </source>
</evidence>
<gene>
    <name evidence="6" type="ORF">GV827_21820</name>
</gene>
<dbReference type="PANTHER" id="PTHR30537:SF79">
    <property type="entry name" value="TRANSCRIPTIONAL REGULATOR-RELATED"/>
    <property type="match status" value="1"/>
</dbReference>
<dbReference type="Pfam" id="PF03466">
    <property type="entry name" value="LysR_substrate"/>
    <property type="match status" value="1"/>
</dbReference>
<dbReference type="SUPFAM" id="SSF46785">
    <property type="entry name" value="Winged helix' DNA-binding domain"/>
    <property type="match status" value="1"/>
</dbReference>
<dbReference type="Pfam" id="PF00126">
    <property type="entry name" value="HTH_1"/>
    <property type="match status" value="1"/>
</dbReference>
<evidence type="ECO:0000256" key="4">
    <source>
        <dbReference type="ARBA" id="ARBA00023163"/>
    </source>
</evidence>
<feature type="domain" description="HTH lysR-type" evidence="5">
    <location>
        <begin position="42"/>
        <end position="99"/>
    </location>
</feature>
<dbReference type="PRINTS" id="PR00039">
    <property type="entry name" value="HTHLYSR"/>
</dbReference>
<dbReference type="GO" id="GO:0006351">
    <property type="term" value="P:DNA-templated transcription"/>
    <property type="evidence" value="ECO:0007669"/>
    <property type="project" value="TreeGrafter"/>
</dbReference>
<evidence type="ECO:0000256" key="3">
    <source>
        <dbReference type="ARBA" id="ARBA00023125"/>
    </source>
</evidence>
<name>A0A6P0CFU1_9RHOB</name>
<dbReference type="PANTHER" id="PTHR30537">
    <property type="entry name" value="HTH-TYPE TRANSCRIPTIONAL REGULATOR"/>
    <property type="match status" value="1"/>
</dbReference>
<protein>
    <submittedName>
        <fullName evidence="6">LysR family transcriptional regulator</fullName>
    </submittedName>
</protein>
<dbReference type="GO" id="GO:0043565">
    <property type="term" value="F:sequence-specific DNA binding"/>
    <property type="evidence" value="ECO:0007669"/>
    <property type="project" value="TreeGrafter"/>
</dbReference>
<evidence type="ECO:0000259" key="5">
    <source>
        <dbReference type="PROSITE" id="PS50931"/>
    </source>
</evidence>
<dbReference type="InterPro" id="IPR058163">
    <property type="entry name" value="LysR-type_TF_proteobact-type"/>
</dbReference>
<dbReference type="InterPro" id="IPR005119">
    <property type="entry name" value="LysR_subst-bd"/>
</dbReference>
<evidence type="ECO:0000256" key="1">
    <source>
        <dbReference type="ARBA" id="ARBA00009437"/>
    </source>
</evidence>
<evidence type="ECO:0000313" key="6">
    <source>
        <dbReference type="EMBL" id="NEK25009.1"/>
    </source>
</evidence>
<keyword evidence="3" id="KW-0238">DNA-binding</keyword>
<dbReference type="InterPro" id="IPR036388">
    <property type="entry name" value="WH-like_DNA-bd_sf"/>
</dbReference>
<dbReference type="Gene3D" id="3.40.190.10">
    <property type="entry name" value="Periplasmic binding protein-like II"/>
    <property type="match status" value="2"/>
</dbReference>
<dbReference type="GO" id="GO:0003700">
    <property type="term" value="F:DNA-binding transcription factor activity"/>
    <property type="evidence" value="ECO:0007669"/>
    <property type="project" value="InterPro"/>
</dbReference>
<dbReference type="Proteomes" id="UP000468591">
    <property type="component" value="Unassembled WGS sequence"/>
</dbReference>
<dbReference type="InterPro" id="IPR036390">
    <property type="entry name" value="WH_DNA-bd_sf"/>
</dbReference>
<evidence type="ECO:0000313" key="7">
    <source>
        <dbReference type="Proteomes" id="UP000468591"/>
    </source>
</evidence>
<reference evidence="6 7" key="1">
    <citation type="submission" date="2020-01" db="EMBL/GenBank/DDBJ databases">
        <title>Sulfitobacter sediminilitoris sp. nov., isolated from a tidal flat.</title>
        <authorList>
            <person name="Park S."/>
            <person name="Yoon J.-H."/>
        </authorList>
    </citation>
    <scope>NUCLEOTIDE SEQUENCE [LARGE SCALE GENOMIC DNA]</scope>
    <source>
        <strain evidence="6 7">JBTF-M27</strain>
    </source>
</reference>
<dbReference type="PROSITE" id="PS50931">
    <property type="entry name" value="HTH_LYSR"/>
    <property type="match status" value="1"/>
</dbReference>
<sequence>MAPSVWQVLICQKPSQQVCLTAKGSNSPPDEENSLVKKRRLPPFSAVKAFEAAARHLSFRAAADELCLSPSAISHQIRALEDYLATALFRREGNRISLTGTGRDYAGRLSQLLDHLDDSTRAARAGADGQTLRVLSTPGFAARWLVPRMAGFEHAQAIRLHIAEGAPSTKFSTNDADIVIKWRDDAEEDVDVVPFIHSARYPVVSPALLERESISHPRDLLRLTLFRDEVDDQWPAWFRAAGVVAELAEGDPIYPNCEYASTAAEAGLGVSLAYEAVVGPTVAEGRLVRLFEATTIPFTIYAIATEAVRRHDPLIRAFRDWLLAEARHHSANSTPICVAE</sequence>
<accession>A0A6P0CFU1</accession>
<comment type="caution">
    <text evidence="6">The sequence shown here is derived from an EMBL/GenBank/DDBJ whole genome shotgun (WGS) entry which is preliminary data.</text>
</comment>
<keyword evidence="2" id="KW-0805">Transcription regulation</keyword>
<dbReference type="EMBL" id="JAABNT010000032">
    <property type="protein sequence ID" value="NEK25009.1"/>
    <property type="molecule type" value="Genomic_DNA"/>
</dbReference>
<comment type="similarity">
    <text evidence="1">Belongs to the LysR transcriptional regulatory family.</text>
</comment>
<dbReference type="SUPFAM" id="SSF53850">
    <property type="entry name" value="Periplasmic binding protein-like II"/>
    <property type="match status" value="1"/>
</dbReference>